<dbReference type="Pfam" id="PF12625">
    <property type="entry name" value="Arabinose_bd"/>
    <property type="match status" value="1"/>
</dbReference>
<dbReference type="PRINTS" id="PR00032">
    <property type="entry name" value="HTHARAC"/>
</dbReference>
<evidence type="ECO:0000313" key="8">
    <source>
        <dbReference type="Proteomes" id="UP001271263"/>
    </source>
</evidence>
<proteinExistence type="predicted"/>
<dbReference type="GO" id="GO:0003700">
    <property type="term" value="F:DNA-binding transcription factor activity"/>
    <property type="evidence" value="ECO:0007669"/>
    <property type="project" value="InterPro"/>
</dbReference>
<dbReference type="AlphaFoldDB" id="A0AAW8NTG2"/>
<reference evidence="5" key="2">
    <citation type="submission" date="2022-11" db="EMBL/GenBank/DDBJ databases">
        <title>Prophages regulate Shewanella fidelis motility and biofilm formation: implications for gut colonization dynamics in Ciona robusta.</title>
        <authorList>
            <person name="Natarajan O."/>
            <person name="Gibboney S.L."/>
            <person name="Young M.N."/>
            <person name="Lim S.J."/>
            <person name="Pluta N."/>
            <person name="Atkinson C.G.F."/>
            <person name="Leigh B.A."/>
            <person name="Liberti A."/>
            <person name="Kees E."/>
            <person name="Breitbart M."/>
            <person name="Gralnick J."/>
            <person name="Dishaw L.J."/>
        </authorList>
    </citation>
    <scope>NUCLEOTIDE SEQUENCE</scope>
    <source>
        <strain evidence="5">3313</strain>
    </source>
</reference>
<feature type="domain" description="HTH araC/xylS-type" evidence="4">
    <location>
        <begin position="242"/>
        <end position="340"/>
    </location>
</feature>
<comment type="caution">
    <text evidence="5">The sequence shown here is derived from an EMBL/GenBank/DDBJ whole genome shotgun (WGS) entry which is preliminary data.</text>
</comment>
<gene>
    <name evidence="5" type="ORF">OS133_16285</name>
    <name evidence="6" type="ORF">OS134_04150</name>
</gene>
<accession>A0AAW8NTG2</accession>
<dbReference type="Gene3D" id="1.10.10.60">
    <property type="entry name" value="Homeodomain-like"/>
    <property type="match status" value="1"/>
</dbReference>
<dbReference type="Pfam" id="PF12833">
    <property type="entry name" value="HTH_18"/>
    <property type="match status" value="1"/>
</dbReference>
<evidence type="ECO:0000313" key="7">
    <source>
        <dbReference type="Proteomes" id="UP001259340"/>
    </source>
</evidence>
<dbReference type="PANTHER" id="PTHR47894:SF1">
    <property type="entry name" value="HTH-TYPE TRANSCRIPTIONAL REGULATOR VQSM"/>
    <property type="match status" value="1"/>
</dbReference>
<dbReference type="EMBL" id="JAPMLD010000001">
    <property type="protein sequence ID" value="MDW4823267.1"/>
    <property type="molecule type" value="Genomic_DNA"/>
</dbReference>
<keyword evidence="8" id="KW-1185">Reference proteome</keyword>
<dbReference type="GO" id="GO:0000976">
    <property type="term" value="F:transcription cis-regulatory region binding"/>
    <property type="evidence" value="ECO:0007669"/>
    <property type="project" value="TreeGrafter"/>
</dbReference>
<name>A0AAW8NTG2_9GAMM</name>
<keyword evidence="2" id="KW-0238">DNA-binding</keyword>
<keyword evidence="1" id="KW-0805">Transcription regulation</keyword>
<dbReference type="PROSITE" id="PS01124">
    <property type="entry name" value="HTH_ARAC_FAMILY_2"/>
    <property type="match status" value="1"/>
</dbReference>
<dbReference type="Proteomes" id="UP001259340">
    <property type="component" value="Unassembled WGS sequence"/>
</dbReference>
<dbReference type="GO" id="GO:0005829">
    <property type="term" value="C:cytosol"/>
    <property type="evidence" value="ECO:0007669"/>
    <property type="project" value="TreeGrafter"/>
</dbReference>
<dbReference type="SUPFAM" id="SSF46689">
    <property type="entry name" value="Homeodomain-like"/>
    <property type="match status" value="1"/>
</dbReference>
<evidence type="ECO:0000313" key="5">
    <source>
        <dbReference type="EMBL" id="MDR8525184.1"/>
    </source>
</evidence>
<organism evidence="5 7">
    <name type="scientific">Shewanella fidelis</name>
    <dbReference type="NCBI Taxonomy" id="173509"/>
    <lineage>
        <taxon>Bacteria</taxon>
        <taxon>Pseudomonadati</taxon>
        <taxon>Pseudomonadota</taxon>
        <taxon>Gammaproteobacteria</taxon>
        <taxon>Alteromonadales</taxon>
        <taxon>Shewanellaceae</taxon>
        <taxon>Shewanella</taxon>
    </lineage>
</organism>
<dbReference type="InterPro" id="IPR020449">
    <property type="entry name" value="Tscrpt_reg_AraC-type_HTH"/>
</dbReference>
<protein>
    <submittedName>
        <fullName evidence="5">AraC family transcriptional regulator</fullName>
    </submittedName>
</protein>
<evidence type="ECO:0000259" key="4">
    <source>
        <dbReference type="PROSITE" id="PS01124"/>
    </source>
</evidence>
<dbReference type="InterPro" id="IPR018060">
    <property type="entry name" value="HTH_AraC"/>
</dbReference>
<reference evidence="6 8" key="1">
    <citation type="journal article" date="2022" name="bioRxiv">
        <title>Prophages regulate Shewanella fidelis 3313 motility and biofilm formation: implications for gut colonization dynamics in Ciona robusta.</title>
        <authorList>
            <person name="Natarajan O."/>
            <person name="Gibboney S.L."/>
            <person name="Young M.N."/>
            <person name="Lim S.J."/>
            <person name="Pluta N."/>
            <person name="Atkinson C.G."/>
            <person name="Leigh B.A."/>
            <person name="Liberti A."/>
            <person name="Kees E.D."/>
            <person name="Breitbart M."/>
            <person name="Gralnick J.A."/>
            <person name="Dishaw L.J."/>
        </authorList>
    </citation>
    <scope>NUCLEOTIDE SEQUENCE [LARGE SCALE GENOMIC DNA]</scope>
    <source>
        <strain evidence="6 8">JG4066</strain>
    </source>
</reference>
<dbReference type="SMART" id="SM00342">
    <property type="entry name" value="HTH_ARAC"/>
    <property type="match status" value="1"/>
</dbReference>
<keyword evidence="3" id="KW-0804">Transcription</keyword>
<evidence type="ECO:0000256" key="2">
    <source>
        <dbReference type="ARBA" id="ARBA00023125"/>
    </source>
</evidence>
<dbReference type="InterPro" id="IPR009057">
    <property type="entry name" value="Homeodomain-like_sf"/>
</dbReference>
<evidence type="ECO:0000256" key="3">
    <source>
        <dbReference type="ARBA" id="ARBA00023163"/>
    </source>
</evidence>
<dbReference type="InterPro" id="IPR032687">
    <property type="entry name" value="AraC-type_N"/>
</dbReference>
<dbReference type="PANTHER" id="PTHR47894">
    <property type="entry name" value="HTH-TYPE TRANSCRIPTIONAL REGULATOR GADX"/>
    <property type="match status" value="1"/>
</dbReference>
<dbReference type="Proteomes" id="UP001271263">
    <property type="component" value="Unassembled WGS sequence"/>
</dbReference>
<sequence>MTLQDRNTIKDNSTTIASWALAICRTIDAAGIDSNKILDEIGINRACLVDPNARLPIQQMTQLWRHAVTYTGDESIGLKVANFVQPTSFNALSFSLLVSDSLEDAWNRVKRYYTIISNVLEVDIEVAEQYSALCFNKIPNKHYADEAIDAFMATSYLMAFQVSHGKVKPIRLQLSRRQPFDSRAFEQLFNCPIQYTAASNKIFYDNTDLKRPFPSANRQLALSNDEAIQAYFDAIEQHSFSKKVTEEITVAMTLGNPDRDKIAKVFHMSSRNLQRKLKQEGTSFSAQVELVRKELAMKYIRNQQITIIEISFRLGFKDPSNFTRAFKRWYGLSPMQYRQRQRTQ</sequence>
<dbReference type="EMBL" id="JAPMLE010000001">
    <property type="protein sequence ID" value="MDR8525184.1"/>
    <property type="molecule type" value="Genomic_DNA"/>
</dbReference>
<dbReference type="RefSeq" id="WP_310655445.1">
    <property type="nucleotide sequence ID" value="NZ_JAPMLA010000002.1"/>
</dbReference>
<evidence type="ECO:0000256" key="1">
    <source>
        <dbReference type="ARBA" id="ARBA00023015"/>
    </source>
</evidence>
<evidence type="ECO:0000313" key="6">
    <source>
        <dbReference type="EMBL" id="MDW4823267.1"/>
    </source>
</evidence>